<dbReference type="Proteomes" id="UP001219525">
    <property type="component" value="Unassembled WGS sequence"/>
</dbReference>
<keyword evidence="3" id="KW-1185">Reference proteome</keyword>
<evidence type="ECO:0000313" key="2">
    <source>
        <dbReference type="EMBL" id="KAJ7230035.1"/>
    </source>
</evidence>
<name>A0AAD6YV93_9AGAR</name>
<sequence length="207" mass="23167">MPLHVLPPYPRPASSWGQGCMRGMGALGQPAMRALRTAPTSPSLHVGVQERAYTRGMAARVSVHTVSACRRPERHRPLFPWQGRLCGYTYTGRAGGRRSSTKVDAARQSSTKVDNAVSTSHRSRRQMINEGRQITWVNRGSTMVDKVIRDVRRHPKLRLRLRLRDSESTHCDPLNTRPTNSAITGFLRSPRHNDGDAGQDDIHSKTQ</sequence>
<dbReference type="EMBL" id="JARJCW010000001">
    <property type="protein sequence ID" value="KAJ7230035.1"/>
    <property type="molecule type" value="Genomic_DNA"/>
</dbReference>
<organism evidence="2 3">
    <name type="scientific">Mycena pura</name>
    <dbReference type="NCBI Taxonomy" id="153505"/>
    <lineage>
        <taxon>Eukaryota</taxon>
        <taxon>Fungi</taxon>
        <taxon>Dikarya</taxon>
        <taxon>Basidiomycota</taxon>
        <taxon>Agaricomycotina</taxon>
        <taxon>Agaricomycetes</taxon>
        <taxon>Agaricomycetidae</taxon>
        <taxon>Agaricales</taxon>
        <taxon>Marasmiineae</taxon>
        <taxon>Mycenaceae</taxon>
        <taxon>Mycena</taxon>
    </lineage>
</organism>
<evidence type="ECO:0000256" key="1">
    <source>
        <dbReference type="SAM" id="MobiDB-lite"/>
    </source>
</evidence>
<protein>
    <submittedName>
        <fullName evidence="2">Uncharacterized protein</fullName>
    </submittedName>
</protein>
<gene>
    <name evidence="2" type="ORF">GGX14DRAFT_383989</name>
</gene>
<feature type="region of interest" description="Disordered" evidence="1">
    <location>
        <begin position="168"/>
        <end position="207"/>
    </location>
</feature>
<proteinExistence type="predicted"/>
<comment type="caution">
    <text evidence="2">The sequence shown here is derived from an EMBL/GenBank/DDBJ whole genome shotgun (WGS) entry which is preliminary data.</text>
</comment>
<evidence type="ECO:0000313" key="3">
    <source>
        <dbReference type="Proteomes" id="UP001219525"/>
    </source>
</evidence>
<feature type="compositionally biased region" description="Basic and acidic residues" evidence="1">
    <location>
        <begin position="191"/>
        <end position="207"/>
    </location>
</feature>
<feature type="compositionally biased region" description="Polar residues" evidence="1">
    <location>
        <begin position="107"/>
        <end position="120"/>
    </location>
</feature>
<feature type="region of interest" description="Disordered" evidence="1">
    <location>
        <begin position="96"/>
        <end position="123"/>
    </location>
</feature>
<reference evidence="2" key="1">
    <citation type="submission" date="2023-03" db="EMBL/GenBank/DDBJ databases">
        <title>Massive genome expansion in bonnet fungi (Mycena s.s.) driven by repeated elements and novel gene families across ecological guilds.</title>
        <authorList>
            <consortium name="Lawrence Berkeley National Laboratory"/>
            <person name="Harder C.B."/>
            <person name="Miyauchi S."/>
            <person name="Viragh M."/>
            <person name="Kuo A."/>
            <person name="Thoen E."/>
            <person name="Andreopoulos B."/>
            <person name="Lu D."/>
            <person name="Skrede I."/>
            <person name="Drula E."/>
            <person name="Henrissat B."/>
            <person name="Morin E."/>
            <person name="Kohler A."/>
            <person name="Barry K."/>
            <person name="LaButti K."/>
            <person name="Morin E."/>
            <person name="Salamov A."/>
            <person name="Lipzen A."/>
            <person name="Mereny Z."/>
            <person name="Hegedus B."/>
            <person name="Baldrian P."/>
            <person name="Stursova M."/>
            <person name="Weitz H."/>
            <person name="Taylor A."/>
            <person name="Grigoriev I.V."/>
            <person name="Nagy L.G."/>
            <person name="Martin F."/>
            <person name="Kauserud H."/>
        </authorList>
    </citation>
    <scope>NUCLEOTIDE SEQUENCE</scope>
    <source>
        <strain evidence="2">9144</strain>
    </source>
</reference>
<dbReference type="AlphaFoldDB" id="A0AAD6YV93"/>
<accession>A0AAD6YV93</accession>